<gene>
    <name evidence="1" type="ORF">UFOPK1493_01607</name>
</gene>
<dbReference type="Pfam" id="PF21863">
    <property type="entry name" value="HTH_67"/>
    <property type="match status" value="1"/>
</dbReference>
<protein>
    <submittedName>
        <fullName evidence="1">Unannotated protein</fullName>
    </submittedName>
</protein>
<name>A0A6J6D476_9ZZZZ</name>
<accession>A0A6J6D476</accession>
<dbReference type="AlphaFoldDB" id="A0A6J6D476"/>
<reference evidence="1" key="1">
    <citation type="submission" date="2020-05" db="EMBL/GenBank/DDBJ databases">
        <authorList>
            <person name="Chiriac C."/>
            <person name="Salcher M."/>
            <person name="Ghai R."/>
            <person name="Kavagutti S V."/>
        </authorList>
    </citation>
    <scope>NUCLEOTIDE SEQUENCE</scope>
</reference>
<dbReference type="EMBL" id="CAEZSR010000051">
    <property type="protein sequence ID" value="CAB4558690.1"/>
    <property type="molecule type" value="Genomic_DNA"/>
</dbReference>
<dbReference type="Gene3D" id="1.10.10.10">
    <property type="entry name" value="Winged helix-like DNA-binding domain superfamily/Winged helix DNA-binding domain"/>
    <property type="match status" value="1"/>
</dbReference>
<dbReference type="InterPro" id="IPR054058">
    <property type="entry name" value="HTH_67"/>
</dbReference>
<evidence type="ECO:0000313" key="1">
    <source>
        <dbReference type="EMBL" id="CAB4558690.1"/>
    </source>
</evidence>
<sequence length="299" mass="31173">MTYDDIVAAFIEPPATPIAAPPLPATSARRLRDALEPIATQGWWSRPAAERVQALGLGFFDGYVWGRAASLGTPSPATVVATFGVFAPELLAAVYAHGSSQCSREDVLAAREVGATESLSRVVSPDDADAIATPLLGALAGLDATGRPLFAGLRALPTPESAAGRLWRAAELVREHRGDGHLAACVASGLDVATVNVLTELWLGFAPGEYSSTRGCSAEVVVSTVERLTDRGWVADGALTAAGRAVRDELETATDRSQQALVDALGDRLDEIADRAEAVSAALLAARSFPHDPRKRAAG</sequence>
<dbReference type="NCBIfam" id="NF047719">
    <property type="entry name" value="SCO6745_fam_HTH"/>
    <property type="match status" value="1"/>
</dbReference>
<organism evidence="1">
    <name type="scientific">freshwater metagenome</name>
    <dbReference type="NCBI Taxonomy" id="449393"/>
    <lineage>
        <taxon>unclassified sequences</taxon>
        <taxon>metagenomes</taxon>
        <taxon>ecological metagenomes</taxon>
    </lineage>
</organism>
<proteinExistence type="predicted"/>
<dbReference type="InterPro" id="IPR036388">
    <property type="entry name" value="WH-like_DNA-bd_sf"/>
</dbReference>